<dbReference type="EMBL" id="CAJVCH010222307">
    <property type="protein sequence ID" value="CAG7731966.1"/>
    <property type="molecule type" value="Genomic_DNA"/>
</dbReference>
<reference evidence="3" key="1">
    <citation type="submission" date="2021-06" db="EMBL/GenBank/DDBJ databases">
        <authorList>
            <person name="Hodson N. C."/>
            <person name="Mongue J. A."/>
            <person name="Jaron S. K."/>
        </authorList>
    </citation>
    <scope>NUCLEOTIDE SEQUENCE</scope>
</reference>
<evidence type="ECO:0000259" key="2">
    <source>
        <dbReference type="PROSITE" id="PS00028"/>
    </source>
</evidence>
<evidence type="ECO:0000256" key="1">
    <source>
        <dbReference type="SAM" id="MobiDB-lite"/>
    </source>
</evidence>
<protein>
    <recommendedName>
        <fullName evidence="2">C2H2-type domain-containing protein</fullName>
    </recommendedName>
</protein>
<feature type="region of interest" description="Disordered" evidence="1">
    <location>
        <begin position="38"/>
        <end position="61"/>
    </location>
</feature>
<gene>
    <name evidence="3" type="ORF">AFUS01_LOCUS20515</name>
</gene>
<dbReference type="Proteomes" id="UP000708208">
    <property type="component" value="Unassembled WGS sequence"/>
</dbReference>
<keyword evidence="4" id="KW-1185">Reference proteome</keyword>
<organism evidence="3 4">
    <name type="scientific">Allacma fusca</name>
    <dbReference type="NCBI Taxonomy" id="39272"/>
    <lineage>
        <taxon>Eukaryota</taxon>
        <taxon>Metazoa</taxon>
        <taxon>Ecdysozoa</taxon>
        <taxon>Arthropoda</taxon>
        <taxon>Hexapoda</taxon>
        <taxon>Collembola</taxon>
        <taxon>Symphypleona</taxon>
        <taxon>Sminthuridae</taxon>
        <taxon>Allacma</taxon>
    </lineage>
</organism>
<sequence>MVVFFTLNPELQEITPFNQIPETKSVVIMADWNLGPGGIDRMRRGKRREDVPKTEVTETRRPLEKPLSIYKKGKAICGRCSVPLTTLEELTEHMKQHQ</sequence>
<accession>A0A8J2KUL4</accession>
<dbReference type="InterPro" id="IPR013087">
    <property type="entry name" value="Znf_C2H2_type"/>
</dbReference>
<proteinExistence type="predicted"/>
<feature type="compositionally biased region" description="Basic and acidic residues" evidence="1">
    <location>
        <begin position="47"/>
        <end position="61"/>
    </location>
</feature>
<dbReference type="AlphaFoldDB" id="A0A8J2KUL4"/>
<evidence type="ECO:0000313" key="4">
    <source>
        <dbReference type="Proteomes" id="UP000708208"/>
    </source>
</evidence>
<comment type="caution">
    <text evidence="3">The sequence shown here is derived from an EMBL/GenBank/DDBJ whole genome shotgun (WGS) entry which is preliminary data.</text>
</comment>
<dbReference type="PROSITE" id="PS00028">
    <property type="entry name" value="ZINC_FINGER_C2H2_1"/>
    <property type="match status" value="1"/>
</dbReference>
<evidence type="ECO:0000313" key="3">
    <source>
        <dbReference type="EMBL" id="CAG7731966.1"/>
    </source>
</evidence>
<feature type="domain" description="C2H2-type" evidence="2">
    <location>
        <begin position="77"/>
        <end position="97"/>
    </location>
</feature>
<name>A0A8J2KUL4_9HEXA</name>